<proteinExistence type="predicted"/>
<reference evidence="1 2" key="1">
    <citation type="journal article" date="2016" name="BMC Genomics">
        <title>Comparative genomic and transcriptomic analyses of the Fuzhuan brick tea-fermentation fungus Aspergillus cristatus.</title>
        <authorList>
            <person name="Ge Y."/>
            <person name="Wang Y."/>
            <person name="Liu Y."/>
            <person name="Tan Y."/>
            <person name="Ren X."/>
            <person name="Zhang X."/>
            <person name="Hyde K.D."/>
            <person name="Liu Y."/>
            <person name="Liu Z."/>
        </authorList>
    </citation>
    <scope>NUCLEOTIDE SEQUENCE [LARGE SCALE GENOMIC DNA]</scope>
    <source>
        <strain evidence="1 2">GZAAS20.1005</strain>
    </source>
</reference>
<name>A0A1E3B623_ASPCR</name>
<dbReference type="EMBL" id="JXNT01000012">
    <property type="protein sequence ID" value="ODM16389.1"/>
    <property type="molecule type" value="Genomic_DNA"/>
</dbReference>
<keyword evidence="2" id="KW-1185">Reference proteome</keyword>
<gene>
    <name evidence="1" type="ORF">SI65_08389</name>
</gene>
<comment type="caution">
    <text evidence="1">The sequence shown here is derived from an EMBL/GenBank/DDBJ whole genome shotgun (WGS) entry which is preliminary data.</text>
</comment>
<dbReference type="Proteomes" id="UP000094569">
    <property type="component" value="Unassembled WGS sequence"/>
</dbReference>
<evidence type="ECO:0000313" key="2">
    <source>
        <dbReference type="Proteomes" id="UP000094569"/>
    </source>
</evidence>
<dbReference type="AlphaFoldDB" id="A0A1E3B623"/>
<protein>
    <submittedName>
        <fullName evidence="1">Uncharacterized protein</fullName>
    </submittedName>
</protein>
<dbReference type="VEuPathDB" id="FungiDB:SI65_08389"/>
<sequence>MKRKASDDADKAAKLPRLSTKEQLAKLESIIESREMAEMAITHLIIEHSINPDDLEDRLPANC</sequence>
<evidence type="ECO:0000313" key="1">
    <source>
        <dbReference type="EMBL" id="ODM16389.1"/>
    </source>
</evidence>
<organism evidence="1 2">
    <name type="scientific">Aspergillus cristatus</name>
    <name type="common">Chinese Fuzhuan brick tea-fermentation fungus</name>
    <name type="synonym">Eurotium cristatum</name>
    <dbReference type="NCBI Taxonomy" id="573508"/>
    <lineage>
        <taxon>Eukaryota</taxon>
        <taxon>Fungi</taxon>
        <taxon>Dikarya</taxon>
        <taxon>Ascomycota</taxon>
        <taxon>Pezizomycotina</taxon>
        <taxon>Eurotiomycetes</taxon>
        <taxon>Eurotiomycetidae</taxon>
        <taxon>Eurotiales</taxon>
        <taxon>Aspergillaceae</taxon>
        <taxon>Aspergillus</taxon>
        <taxon>Aspergillus subgen. Aspergillus</taxon>
    </lineage>
</organism>
<accession>A0A1E3B623</accession>